<reference evidence="1" key="1">
    <citation type="journal article" date="2022" name="bioRxiv">
        <title>Sequencing and chromosome-scale assembly of the giantPleurodeles waltlgenome.</title>
        <authorList>
            <person name="Brown T."/>
            <person name="Elewa A."/>
            <person name="Iarovenko S."/>
            <person name="Subramanian E."/>
            <person name="Araus A.J."/>
            <person name="Petzold A."/>
            <person name="Susuki M."/>
            <person name="Suzuki K.-i.T."/>
            <person name="Hayashi T."/>
            <person name="Toyoda A."/>
            <person name="Oliveira C."/>
            <person name="Osipova E."/>
            <person name="Leigh N.D."/>
            <person name="Simon A."/>
            <person name="Yun M.H."/>
        </authorList>
    </citation>
    <scope>NUCLEOTIDE SEQUENCE</scope>
    <source>
        <strain evidence="1">20211129_DDA</strain>
        <tissue evidence="1">Liver</tissue>
    </source>
</reference>
<protein>
    <submittedName>
        <fullName evidence="1">Uncharacterized protein</fullName>
    </submittedName>
</protein>
<comment type="caution">
    <text evidence="1">The sequence shown here is derived from an EMBL/GenBank/DDBJ whole genome shotgun (WGS) entry which is preliminary data.</text>
</comment>
<organism evidence="1 2">
    <name type="scientific">Pleurodeles waltl</name>
    <name type="common">Iberian ribbed newt</name>
    <dbReference type="NCBI Taxonomy" id="8319"/>
    <lineage>
        <taxon>Eukaryota</taxon>
        <taxon>Metazoa</taxon>
        <taxon>Chordata</taxon>
        <taxon>Craniata</taxon>
        <taxon>Vertebrata</taxon>
        <taxon>Euteleostomi</taxon>
        <taxon>Amphibia</taxon>
        <taxon>Batrachia</taxon>
        <taxon>Caudata</taxon>
        <taxon>Salamandroidea</taxon>
        <taxon>Salamandridae</taxon>
        <taxon>Pleurodelinae</taxon>
        <taxon>Pleurodeles</taxon>
    </lineage>
</organism>
<name>A0AAV7RPK5_PLEWA</name>
<evidence type="ECO:0000313" key="1">
    <source>
        <dbReference type="EMBL" id="KAJ1154441.1"/>
    </source>
</evidence>
<dbReference type="EMBL" id="JANPWB010000009">
    <property type="protein sequence ID" value="KAJ1154441.1"/>
    <property type="molecule type" value="Genomic_DNA"/>
</dbReference>
<evidence type="ECO:0000313" key="2">
    <source>
        <dbReference type="Proteomes" id="UP001066276"/>
    </source>
</evidence>
<keyword evidence="2" id="KW-1185">Reference proteome</keyword>
<dbReference type="AlphaFoldDB" id="A0AAV7RPK5"/>
<proteinExistence type="predicted"/>
<accession>A0AAV7RPK5</accession>
<sequence length="100" mass="10792">MHARALRVLTEPQFAGGEVGLRLGTSARLRVDHLSPQWAASAPSLKPPLLLEVLGGGKDPIAESLRDWLAALPVAAIWLTFVPVGLPQLCRLPIDDRSRP</sequence>
<gene>
    <name evidence="1" type="ORF">NDU88_007193</name>
</gene>
<dbReference type="Proteomes" id="UP001066276">
    <property type="component" value="Chromosome 5"/>
</dbReference>